<organism evidence="1 2">
    <name type="scientific">Pistacia atlantica</name>
    <dbReference type="NCBI Taxonomy" id="434234"/>
    <lineage>
        <taxon>Eukaryota</taxon>
        <taxon>Viridiplantae</taxon>
        <taxon>Streptophyta</taxon>
        <taxon>Embryophyta</taxon>
        <taxon>Tracheophyta</taxon>
        <taxon>Spermatophyta</taxon>
        <taxon>Magnoliopsida</taxon>
        <taxon>eudicotyledons</taxon>
        <taxon>Gunneridae</taxon>
        <taxon>Pentapetalae</taxon>
        <taxon>rosids</taxon>
        <taxon>malvids</taxon>
        <taxon>Sapindales</taxon>
        <taxon>Anacardiaceae</taxon>
        <taxon>Pistacia</taxon>
    </lineage>
</organism>
<evidence type="ECO:0000313" key="1">
    <source>
        <dbReference type="EMBL" id="KAJ0099237.1"/>
    </source>
</evidence>
<proteinExistence type="predicted"/>
<reference evidence="2" key="1">
    <citation type="journal article" date="2023" name="G3 (Bethesda)">
        <title>Genome assembly and association tests identify interacting loci associated with vigor, precocity, and sex in interspecific pistachio rootstocks.</title>
        <authorList>
            <person name="Palmer W."/>
            <person name="Jacygrad E."/>
            <person name="Sagayaradj S."/>
            <person name="Cavanaugh K."/>
            <person name="Han R."/>
            <person name="Bertier L."/>
            <person name="Beede B."/>
            <person name="Kafkas S."/>
            <person name="Golino D."/>
            <person name="Preece J."/>
            <person name="Michelmore R."/>
        </authorList>
    </citation>
    <scope>NUCLEOTIDE SEQUENCE [LARGE SCALE GENOMIC DNA]</scope>
</reference>
<name>A0ACC1BJW8_9ROSI</name>
<dbReference type="Proteomes" id="UP001164250">
    <property type="component" value="Chromosome 4"/>
</dbReference>
<evidence type="ECO:0000313" key="2">
    <source>
        <dbReference type="Proteomes" id="UP001164250"/>
    </source>
</evidence>
<dbReference type="EMBL" id="CM047900">
    <property type="protein sequence ID" value="KAJ0099237.1"/>
    <property type="molecule type" value="Genomic_DNA"/>
</dbReference>
<gene>
    <name evidence="1" type="ORF">Patl1_21466</name>
</gene>
<keyword evidence="2" id="KW-1185">Reference proteome</keyword>
<protein>
    <submittedName>
        <fullName evidence="1">Uncharacterized protein</fullName>
    </submittedName>
</protein>
<accession>A0ACC1BJW8</accession>
<comment type="caution">
    <text evidence="1">The sequence shown here is derived from an EMBL/GenBank/DDBJ whole genome shotgun (WGS) entry which is preliminary data.</text>
</comment>
<sequence>MGRTLDALLRRNFKTSKFKTVVKLAVSRDAIMKNQRQARYSHAKSDVIELLNLGHHERALLRAEYVIKEENMLDVLVMIENYCHLMIERVTLFQKSKLVIPECPEELREAVSSLIFASSRCGEFPELMKIREMLTLRFGKEFAARAVELRNNCEVNPKIVQKLSARRPSLESRLKVLKEISAQIGVTLHLEEDVPATVKEQKQQEPNESATFDDAKLGVDTQNFSEDSELDEKLSESVQTRKKYRDVATAARDAFESAAFAAVAARAAIELSRSESQDYDSDDDGGGSSHPQGNGSESPNLQSDKYAVTEVDEGSSDRLDFDKIQPMDNPVSESESEDMAENSDKIHLRGLEENERNAGRGYIMRKQYPDSESENDEENEVASDEDDNDNVNNEENLPSQKHDDLDSNRKPSLPMIAYEHIREKNEDDDQCLLVEEIDDNLSHQSPKLDSLKSQDDPTIKAMQRRNRMTNEQSLNIRKQLHEQHSSTDWTQFSVRTIRAQKI</sequence>